<comment type="similarity">
    <text evidence="2">Belongs to the bacterial solute-binding protein 1 family.</text>
</comment>
<dbReference type="InterPro" id="IPR006059">
    <property type="entry name" value="SBP"/>
</dbReference>
<dbReference type="STRING" id="195103.CPF_0556"/>
<feature type="compositionally biased region" description="Basic and acidic residues" evidence="5">
    <location>
        <begin position="28"/>
        <end position="39"/>
    </location>
</feature>
<evidence type="ECO:0000256" key="5">
    <source>
        <dbReference type="SAM" id="MobiDB-lite"/>
    </source>
</evidence>
<keyword evidence="4 6" id="KW-0732">Signal</keyword>
<keyword evidence="8" id="KW-1185">Reference proteome</keyword>
<dbReference type="InterPro" id="IPR050490">
    <property type="entry name" value="Bact_solute-bd_prot1"/>
</dbReference>
<dbReference type="AlphaFoldDB" id="A0A0H2YS15"/>
<dbReference type="Proteomes" id="UP000001823">
    <property type="component" value="Chromosome"/>
</dbReference>
<dbReference type="PROSITE" id="PS00638">
    <property type="entry name" value="PII_GLNB_CTER"/>
    <property type="match status" value="1"/>
</dbReference>
<dbReference type="RefSeq" id="WP_011590255.1">
    <property type="nucleotide sequence ID" value="NC_008261.1"/>
</dbReference>
<evidence type="ECO:0000256" key="3">
    <source>
        <dbReference type="ARBA" id="ARBA00022448"/>
    </source>
</evidence>
<protein>
    <submittedName>
        <fullName evidence="7">ABC transporter, solute-binding protein</fullName>
    </submittedName>
</protein>
<dbReference type="eggNOG" id="COG1653">
    <property type="taxonomic scope" value="Bacteria"/>
</dbReference>
<feature type="region of interest" description="Disordered" evidence="5">
    <location>
        <begin position="28"/>
        <end position="47"/>
    </location>
</feature>
<dbReference type="GO" id="GO:0030234">
    <property type="term" value="F:enzyme regulator activity"/>
    <property type="evidence" value="ECO:0007669"/>
    <property type="project" value="InterPro"/>
</dbReference>
<accession>A0A0H2YS15</accession>
<name>A0A0H2YS15_CLOP1</name>
<reference evidence="7 8" key="1">
    <citation type="journal article" date="2006" name="Genome Res.">
        <title>Skewed genomic variability in strains of the toxigenic bacterial pathogen, Clostridium perfringens.</title>
        <authorList>
            <person name="Myers G.S."/>
            <person name="Rasko D.A."/>
            <person name="Cheung J.K."/>
            <person name="Ravel J."/>
            <person name="Seshadri R."/>
            <person name="Deboy R.T."/>
            <person name="Ren Q."/>
            <person name="Varga J."/>
            <person name="Awad M.M."/>
            <person name="Brinkac L.M."/>
            <person name="Daugherty S.C."/>
            <person name="Haft D.H."/>
            <person name="Dodson R.J."/>
            <person name="Madupu R."/>
            <person name="Nelson W.C."/>
            <person name="Rosovitz M.J."/>
            <person name="Sullivan S.A."/>
            <person name="Khouri H."/>
            <person name="Dimitrov G.I."/>
            <person name="Watkins K.L."/>
            <person name="Mulligan S."/>
            <person name="Benton J."/>
            <person name="Radune D."/>
            <person name="Fisher D.J."/>
            <person name="Atkins H.S."/>
            <person name="Hiscox T."/>
            <person name="Jost B.H."/>
            <person name="Billington S.J."/>
            <person name="Songer J.G."/>
            <person name="McClane B.A."/>
            <person name="Titball R.W."/>
            <person name="Rood J.I."/>
            <person name="Melville S.B."/>
            <person name="Paulsen I.T."/>
        </authorList>
    </citation>
    <scope>NUCLEOTIDE SEQUENCE [LARGE SCALE GENOMIC DNA]</scope>
    <source>
        <strain evidence="8">ATCC 13124 / DSM 756 / JCM 1290 / NCIMB 6125 / NCTC 8237 / S 107 / Type A</strain>
    </source>
</reference>
<dbReference type="SUPFAM" id="SSF53850">
    <property type="entry name" value="Periplasmic binding protein-like II"/>
    <property type="match status" value="1"/>
</dbReference>
<dbReference type="PROSITE" id="PS51257">
    <property type="entry name" value="PROKAR_LIPOPROTEIN"/>
    <property type="match status" value="1"/>
</dbReference>
<dbReference type="InterPro" id="IPR017918">
    <property type="entry name" value="N-reg_PII_CS"/>
</dbReference>
<dbReference type="HOGENOM" id="CLU_047233_0_0_9"/>
<evidence type="ECO:0000256" key="2">
    <source>
        <dbReference type="ARBA" id="ARBA00008520"/>
    </source>
</evidence>
<evidence type="ECO:0000313" key="7">
    <source>
        <dbReference type="EMBL" id="ABG83819.1"/>
    </source>
</evidence>
<gene>
    <name evidence="7" type="ordered locus">CPF_0556</name>
</gene>
<evidence type="ECO:0000256" key="6">
    <source>
        <dbReference type="SAM" id="SignalP"/>
    </source>
</evidence>
<dbReference type="NCBIfam" id="TIGR03850">
    <property type="entry name" value="bind_CPR_0540"/>
    <property type="match status" value="1"/>
</dbReference>
<dbReference type="GO" id="GO:0006808">
    <property type="term" value="P:regulation of nitrogen utilization"/>
    <property type="evidence" value="ECO:0007669"/>
    <property type="project" value="InterPro"/>
</dbReference>
<feature type="chain" id="PRO_5039209401" evidence="6">
    <location>
        <begin position="24"/>
        <end position="461"/>
    </location>
</feature>
<evidence type="ECO:0000313" key="8">
    <source>
        <dbReference type="Proteomes" id="UP000001823"/>
    </source>
</evidence>
<keyword evidence="3" id="KW-0813">Transport</keyword>
<dbReference type="PANTHER" id="PTHR43649">
    <property type="entry name" value="ARABINOSE-BINDING PROTEIN-RELATED"/>
    <property type="match status" value="1"/>
</dbReference>
<comment type="subcellular location">
    <subcellularLocation>
        <location evidence="1">Cell envelope</location>
    </subcellularLocation>
</comment>
<evidence type="ECO:0000256" key="1">
    <source>
        <dbReference type="ARBA" id="ARBA00004196"/>
    </source>
</evidence>
<dbReference type="Gene3D" id="3.40.190.10">
    <property type="entry name" value="Periplasmic binding protein-like II"/>
    <property type="match status" value="1"/>
</dbReference>
<dbReference type="InterPro" id="IPR022387">
    <property type="entry name" value="Bind_CPR0540"/>
</dbReference>
<dbReference type="PANTHER" id="PTHR43649:SF31">
    <property type="entry name" value="SN-GLYCEROL-3-PHOSPHATE-BINDING PERIPLASMIC PROTEIN UGPB"/>
    <property type="match status" value="1"/>
</dbReference>
<feature type="signal peptide" evidence="6">
    <location>
        <begin position="1"/>
        <end position="23"/>
    </location>
</feature>
<sequence length="461" mass="50943">MKRKLVKMLTVACVTAIAASAFVGCGNKEEAPKDNEKPSTEQAEGSGEKKVLEIAVFEGGFGKDYWDACIDAFEAEHPDVEVKMEANPKIGDIIRPKLSSENTPDFIYLSTNDQSGIANALIKDKALVDLSDVFDREDPDNPGQKLKDKILPGFLDTPLTTPYGDGKVFLAPLYYNVTGMWYNKALFKEKGWEVPKTWDEFFELGKKAKDEGIALYTYQGQAPGYNEAVIFPMLASAAGEEAVEKIFNYEEGAWKDPNVKKALDVFQRMADEDMVLNGTVGMTHTQAQVEFLNGKALFLPCGSWLEGEMKDAIPEGFEFGFMAPPAFKEGDTPYVTTTIEQMYIPAKSDQVELAKEFLAFQYTDAMVQKNAEIAKAVVPVKGAVEKAKSSLDASGYESYKFVEEGAKPIPLSFKPTNSKLDFRNDSLFGPVGSIINKELTVDEWINNLESDSQTLAKEVVE</sequence>
<evidence type="ECO:0000256" key="4">
    <source>
        <dbReference type="ARBA" id="ARBA00022729"/>
    </source>
</evidence>
<dbReference type="PaxDb" id="195103-CPF_0556"/>
<organism evidence="7 8">
    <name type="scientific">Clostridium perfringens (strain ATCC 13124 / DSM 756 / JCM 1290 / NCIMB 6125 / NCTC 8237 / Type A)</name>
    <dbReference type="NCBI Taxonomy" id="195103"/>
    <lineage>
        <taxon>Bacteria</taxon>
        <taxon>Bacillati</taxon>
        <taxon>Bacillota</taxon>
        <taxon>Clostridia</taxon>
        <taxon>Eubacteriales</taxon>
        <taxon>Clostridiaceae</taxon>
        <taxon>Clostridium</taxon>
    </lineage>
</organism>
<proteinExistence type="inferred from homology"/>
<dbReference type="KEGG" id="cpf:CPF_0556"/>
<dbReference type="GO" id="GO:0030313">
    <property type="term" value="C:cell envelope"/>
    <property type="evidence" value="ECO:0007669"/>
    <property type="project" value="UniProtKB-SubCell"/>
</dbReference>
<dbReference type="Pfam" id="PF01547">
    <property type="entry name" value="SBP_bac_1"/>
    <property type="match status" value="1"/>
</dbReference>
<dbReference type="EMBL" id="CP000246">
    <property type="protein sequence ID" value="ABG83819.1"/>
    <property type="molecule type" value="Genomic_DNA"/>
</dbReference>